<dbReference type="AlphaFoldDB" id="A0A3P3XQ10"/>
<keyword evidence="4 6" id="KW-0472">Membrane</keyword>
<dbReference type="EMBL" id="FWDO01000004">
    <property type="protein sequence ID" value="SLM18139.1"/>
    <property type="molecule type" value="Genomic_DNA"/>
</dbReference>
<evidence type="ECO:0000256" key="5">
    <source>
        <dbReference type="SAM" id="MobiDB-lite"/>
    </source>
</evidence>
<keyword evidence="1" id="KW-1003">Cell membrane</keyword>
<accession>A0A3P3XQ10</accession>
<evidence type="ECO:0000256" key="4">
    <source>
        <dbReference type="ARBA" id="ARBA00023136"/>
    </source>
</evidence>
<feature type="compositionally biased region" description="Polar residues" evidence="5">
    <location>
        <begin position="97"/>
        <end position="111"/>
    </location>
</feature>
<feature type="region of interest" description="Disordered" evidence="5">
    <location>
        <begin position="74"/>
        <end position="120"/>
    </location>
</feature>
<name>A0A3P3XQ10_9SPIR</name>
<organism evidence="8">
    <name type="scientific">uncultured spirochete</name>
    <dbReference type="NCBI Taxonomy" id="156406"/>
    <lineage>
        <taxon>Bacteria</taxon>
        <taxon>Pseudomonadati</taxon>
        <taxon>Spirochaetota</taxon>
        <taxon>Spirochaetia</taxon>
        <taxon>Spirochaetales</taxon>
        <taxon>environmental samples</taxon>
    </lineage>
</organism>
<evidence type="ECO:0000256" key="6">
    <source>
        <dbReference type="SAM" id="Phobius"/>
    </source>
</evidence>
<dbReference type="PANTHER" id="PTHR41335">
    <property type="entry name" value="MEMBRANE PROTEIN-RELATED"/>
    <property type="match status" value="1"/>
</dbReference>
<evidence type="ECO:0000313" key="8">
    <source>
        <dbReference type="EMBL" id="SLM18139.1"/>
    </source>
</evidence>
<sequence>MRIFYIVLLIVVGIVAVVFAGQNSTPITVAFFGWSTNASMSLVLVITLAAGILLGVLLLLPSVWKRTHALSAQKKKTREAENQLKNTGSIPEPKPSSPTESVTKENVSQDKPSVGGEAKS</sequence>
<evidence type="ECO:0000256" key="1">
    <source>
        <dbReference type="ARBA" id="ARBA00022475"/>
    </source>
</evidence>
<evidence type="ECO:0000256" key="3">
    <source>
        <dbReference type="ARBA" id="ARBA00022989"/>
    </source>
</evidence>
<reference evidence="8" key="1">
    <citation type="submission" date="2017-02" db="EMBL/GenBank/DDBJ databases">
        <authorList>
            <person name="Regsiter A."/>
            <person name="William W."/>
        </authorList>
    </citation>
    <scope>NUCLEOTIDE SEQUENCE</scope>
    <source>
        <strain evidence="8">BdmA 4</strain>
    </source>
</reference>
<keyword evidence="2 6" id="KW-0812">Transmembrane</keyword>
<evidence type="ECO:0000259" key="7">
    <source>
        <dbReference type="Pfam" id="PF06305"/>
    </source>
</evidence>
<protein>
    <recommendedName>
        <fullName evidence="7">Lipopolysaccharide assembly protein A domain-containing protein</fullName>
    </recommendedName>
</protein>
<proteinExistence type="predicted"/>
<keyword evidence="3 6" id="KW-1133">Transmembrane helix</keyword>
<evidence type="ECO:0000256" key="2">
    <source>
        <dbReference type="ARBA" id="ARBA00022692"/>
    </source>
</evidence>
<feature type="transmembrane region" description="Helical" evidence="6">
    <location>
        <begin position="44"/>
        <end position="64"/>
    </location>
</feature>
<gene>
    <name evidence="8" type="ORF">SPIRO4BDMA_40711</name>
</gene>
<dbReference type="Pfam" id="PF06305">
    <property type="entry name" value="LapA_dom"/>
    <property type="match status" value="1"/>
</dbReference>
<dbReference type="GO" id="GO:0005886">
    <property type="term" value="C:plasma membrane"/>
    <property type="evidence" value="ECO:0007669"/>
    <property type="project" value="InterPro"/>
</dbReference>
<dbReference type="PANTHER" id="PTHR41335:SF1">
    <property type="entry name" value="MEMBRANE PROTEIN"/>
    <property type="match status" value="1"/>
</dbReference>
<dbReference type="InterPro" id="IPR010445">
    <property type="entry name" value="LapA_dom"/>
</dbReference>
<feature type="domain" description="Lipopolysaccharide assembly protein A" evidence="7">
    <location>
        <begin position="22"/>
        <end position="84"/>
    </location>
</feature>